<feature type="region of interest" description="Disordered" evidence="7">
    <location>
        <begin position="1"/>
        <end position="61"/>
    </location>
</feature>
<evidence type="ECO:0000259" key="9">
    <source>
        <dbReference type="PROSITE" id="PS50850"/>
    </source>
</evidence>
<dbReference type="InterPro" id="IPR036259">
    <property type="entry name" value="MFS_trans_sf"/>
</dbReference>
<dbReference type="EMBL" id="JAHFXF010000082">
    <property type="protein sequence ID" value="KAG9697203.1"/>
    <property type="molecule type" value="Genomic_DNA"/>
</dbReference>
<evidence type="ECO:0000256" key="4">
    <source>
        <dbReference type="ARBA" id="ARBA00022692"/>
    </source>
</evidence>
<comment type="similarity">
    <text evidence="2">Belongs to the major facilitator superfamily.</text>
</comment>
<keyword evidence="6 8" id="KW-0472">Membrane</keyword>
<dbReference type="Gene3D" id="1.20.1250.20">
    <property type="entry name" value="MFS general substrate transporter like domains"/>
    <property type="match status" value="1"/>
</dbReference>
<accession>A0A9P8EQX7</accession>
<dbReference type="Proteomes" id="UP000779574">
    <property type="component" value="Unassembled WGS sequence"/>
</dbReference>
<proteinExistence type="inferred from homology"/>
<feature type="non-terminal residue" evidence="10">
    <location>
        <position position="192"/>
    </location>
</feature>
<dbReference type="PROSITE" id="PS50850">
    <property type="entry name" value="MFS"/>
    <property type="match status" value="1"/>
</dbReference>
<gene>
    <name evidence="10" type="ORF">KCU76_g3171</name>
</gene>
<comment type="subcellular location">
    <subcellularLocation>
        <location evidence="1">Endomembrane system</location>
        <topology evidence="1">Multi-pass membrane protein</topology>
    </subcellularLocation>
</comment>
<dbReference type="Pfam" id="PF07690">
    <property type="entry name" value="MFS_1"/>
    <property type="match status" value="1"/>
</dbReference>
<keyword evidence="3" id="KW-0813">Transport</keyword>
<keyword evidence="5 8" id="KW-1133">Transmembrane helix</keyword>
<evidence type="ECO:0000256" key="1">
    <source>
        <dbReference type="ARBA" id="ARBA00004127"/>
    </source>
</evidence>
<feature type="compositionally biased region" description="Basic and acidic residues" evidence="7">
    <location>
        <begin position="29"/>
        <end position="39"/>
    </location>
</feature>
<dbReference type="PANTHER" id="PTHR23514:SF3">
    <property type="entry name" value="BYPASS OF STOP CODON PROTEIN 6"/>
    <property type="match status" value="1"/>
</dbReference>
<evidence type="ECO:0000256" key="7">
    <source>
        <dbReference type="SAM" id="MobiDB-lite"/>
    </source>
</evidence>
<feature type="transmembrane region" description="Helical" evidence="8">
    <location>
        <begin position="113"/>
        <end position="135"/>
    </location>
</feature>
<protein>
    <submittedName>
        <fullName evidence="10">MFS general substrate transporter</fullName>
    </submittedName>
</protein>
<dbReference type="InterPro" id="IPR051788">
    <property type="entry name" value="MFS_Transporter"/>
</dbReference>
<dbReference type="InterPro" id="IPR011701">
    <property type="entry name" value="MFS"/>
</dbReference>
<dbReference type="InterPro" id="IPR020846">
    <property type="entry name" value="MFS_dom"/>
</dbReference>
<evidence type="ECO:0000256" key="8">
    <source>
        <dbReference type="SAM" id="Phobius"/>
    </source>
</evidence>
<keyword evidence="4 8" id="KW-0812">Transmembrane</keyword>
<feature type="transmembrane region" description="Helical" evidence="8">
    <location>
        <begin position="84"/>
        <end position="107"/>
    </location>
</feature>
<dbReference type="AlphaFoldDB" id="A0A9P8EQX7"/>
<evidence type="ECO:0000256" key="2">
    <source>
        <dbReference type="ARBA" id="ARBA00008335"/>
    </source>
</evidence>
<dbReference type="GO" id="GO:0016020">
    <property type="term" value="C:membrane"/>
    <property type="evidence" value="ECO:0007669"/>
    <property type="project" value="TreeGrafter"/>
</dbReference>
<dbReference type="PANTHER" id="PTHR23514">
    <property type="entry name" value="BYPASS OF STOP CODON PROTEIN 6"/>
    <property type="match status" value="1"/>
</dbReference>
<dbReference type="SUPFAM" id="SSF103473">
    <property type="entry name" value="MFS general substrate transporter"/>
    <property type="match status" value="1"/>
</dbReference>
<evidence type="ECO:0000256" key="5">
    <source>
        <dbReference type="ARBA" id="ARBA00022989"/>
    </source>
</evidence>
<comment type="caution">
    <text evidence="10">The sequence shown here is derived from an EMBL/GenBank/DDBJ whole genome shotgun (WGS) entry which is preliminary data.</text>
</comment>
<sequence length="192" mass="21049">MAASRRVGHQGSATTVIQLEPIHAPPPATEKHFPVESGRRLGQNDLDDNRERYDQNETLPSPTIASHDALERWNAPKSNLYRTLAAFIGFAIMGMNDATYGAIIPYLEIHYNLSYTIVSLIFLSPLIGYNLSALLNNSIHLRFGQRGVAFIGPICHLLAYVVIAVHPPYPVLVVVFAIAGFGNGLEDAAWNA</sequence>
<evidence type="ECO:0000313" key="11">
    <source>
        <dbReference type="Proteomes" id="UP000779574"/>
    </source>
</evidence>
<dbReference type="GO" id="GO:0012505">
    <property type="term" value="C:endomembrane system"/>
    <property type="evidence" value="ECO:0007669"/>
    <property type="project" value="UniProtKB-SubCell"/>
</dbReference>
<evidence type="ECO:0000256" key="6">
    <source>
        <dbReference type="ARBA" id="ARBA00023136"/>
    </source>
</evidence>
<dbReference type="GO" id="GO:0022857">
    <property type="term" value="F:transmembrane transporter activity"/>
    <property type="evidence" value="ECO:0007669"/>
    <property type="project" value="InterPro"/>
</dbReference>
<reference evidence="10" key="1">
    <citation type="journal article" date="2021" name="J Fungi (Basel)">
        <title>Virulence traits and population genomics of the black yeast Aureobasidium melanogenum.</title>
        <authorList>
            <person name="Cernosa A."/>
            <person name="Sun X."/>
            <person name="Gostincar C."/>
            <person name="Fang C."/>
            <person name="Gunde-Cimerman N."/>
            <person name="Song Z."/>
        </authorList>
    </citation>
    <scope>NUCLEOTIDE SEQUENCE</scope>
    <source>
        <strain evidence="10">EXF-9911</strain>
    </source>
</reference>
<reference evidence="10" key="2">
    <citation type="submission" date="2021-08" db="EMBL/GenBank/DDBJ databases">
        <authorList>
            <person name="Gostincar C."/>
            <person name="Sun X."/>
            <person name="Song Z."/>
            <person name="Gunde-Cimerman N."/>
        </authorList>
    </citation>
    <scope>NUCLEOTIDE SEQUENCE</scope>
    <source>
        <strain evidence="10">EXF-9911</strain>
    </source>
</reference>
<feature type="domain" description="Major facilitator superfamily (MFS) profile" evidence="9">
    <location>
        <begin position="82"/>
        <end position="192"/>
    </location>
</feature>
<name>A0A9P8EQX7_AURME</name>
<dbReference type="OrthoDB" id="413079at2759"/>
<organism evidence="10 11">
    <name type="scientific">Aureobasidium melanogenum</name>
    <name type="common">Aureobasidium pullulans var. melanogenum</name>
    <dbReference type="NCBI Taxonomy" id="46634"/>
    <lineage>
        <taxon>Eukaryota</taxon>
        <taxon>Fungi</taxon>
        <taxon>Dikarya</taxon>
        <taxon>Ascomycota</taxon>
        <taxon>Pezizomycotina</taxon>
        <taxon>Dothideomycetes</taxon>
        <taxon>Dothideomycetidae</taxon>
        <taxon>Dothideales</taxon>
        <taxon>Saccotheciaceae</taxon>
        <taxon>Aureobasidium</taxon>
    </lineage>
</organism>
<evidence type="ECO:0000313" key="10">
    <source>
        <dbReference type="EMBL" id="KAG9697203.1"/>
    </source>
</evidence>
<evidence type="ECO:0000256" key="3">
    <source>
        <dbReference type="ARBA" id="ARBA00022448"/>
    </source>
</evidence>